<reference evidence="1 2" key="1">
    <citation type="submission" date="2019-03" db="EMBL/GenBank/DDBJ databases">
        <title>First draft genome of Liparis tanakae, snailfish: a comprehensive survey of snailfish specific genes.</title>
        <authorList>
            <person name="Kim W."/>
            <person name="Song I."/>
            <person name="Jeong J.-H."/>
            <person name="Kim D."/>
            <person name="Kim S."/>
            <person name="Ryu S."/>
            <person name="Song J.Y."/>
            <person name="Lee S.K."/>
        </authorList>
    </citation>
    <scope>NUCLEOTIDE SEQUENCE [LARGE SCALE GENOMIC DNA]</scope>
    <source>
        <tissue evidence="1">Muscle</tissue>
    </source>
</reference>
<keyword evidence="2" id="KW-1185">Reference proteome</keyword>
<sequence length="259" mass="28494">MGNRLLQRSKLQRIPSFCHRLGVTTEGISHIPNGSKWDATDTIDHKTNYRSADGKFSRLSSFAFVKLKPQKPSLTLRGLEFGLICRHQRLFARMSYGLTLPVCSSVAITKGPYGDWEASAKPLYSDFFVSESLAGGALYTANTPMSRQPPPLLCSSAEEMLDLMRTVALQLNLEREKHALCSQDAVETPSASGSTFLQRQPVQAAGRSLLPDGPRVVTLHYVVEVTPPCWALKRRSRGSSSGVHVYISTRAEGTVDTKP</sequence>
<organism evidence="1 2">
    <name type="scientific">Liparis tanakae</name>
    <name type="common">Tanaka's snailfish</name>
    <dbReference type="NCBI Taxonomy" id="230148"/>
    <lineage>
        <taxon>Eukaryota</taxon>
        <taxon>Metazoa</taxon>
        <taxon>Chordata</taxon>
        <taxon>Craniata</taxon>
        <taxon>Vertebrata</taxon>
        <taxon>Euteleostomi</taxon>
        <taxon>Actinopterygii</taxon>
        <taxon>Neopterygii</taxon>
        <taxon>Teleostei</taxon>
        <taxon>Neoteleostei</taxon>
        <taxon>Acanthomorphata</taxon>
        <taxon>Eupercaria</taxon>
        <taxon>Perciformes</taxon>
        <taxon>Cottioidei</taxon>
        <taxon>Cottales</taxon>
        <taxon>Liparidae</taxon>
        <taxon>Liparis</taxon>
    </lineage>
</organism>
<gene>
    <name evidence="1" type="ORF">EYF80_036899</name>
</gene>
<dbReference type="Proteomes" id="UP000314294">
    <property type="component" value="Unassembled WGS sequence"/>
</dbReference>
<dbReference type="EMBL" id="SRLO01000533">
    <property type="protein sequence ID" value="TNN52886.1"/>
    <property type="molecule type" value="Genomic_DNA"/>
</dbReference>
<name>A0A4Z2GHF9_9TELE</name>
<proteinExistence type="predicted"/>
<protein>
    <submittedName>
        <fullName evidence="1">Uncharacterized protein</fullName>
    </submittedName>
</protein>
<evidence type="ECO:0000313" key="1">
    <source>
        <dbReference type="EMBL" id="TNN52886.1"/>
    </source>
</evidence>
<dbReference type="AlphaFoldDB" id="A0A4Z2GHF9"/>
<comment type="caution">
    <text evidence="1">The sequence shown here is derived from an EMBL/GenBank/DDBJ whole genome shotgun (WGS) entry which is preliminary data.</text>
</comment>
<accession>A0A4Z2GHF9</accession>
<evidence type="ECO:0000313" key="2">
    <source>
        <dbReference type="Proteomes" id="UP000314294"/>
    </source>
</evidence>